<name>A0A2K1J752_PHYPA</name>
<evidence type="ECO:0000256" key="4">
    <source>
        <dbReference type="ARBA" id="ARBA00023054"/>
    </source>
</evidence>
<evidence type="ECO:0000256" key="5">
    <source>
        <dbReference type="ARBA" id="ARBA00023175"/>
    </source>
</evidence>
<dbReference type="GO" id="GO:0007018">
    <property type="term" value="P:microtubule-based movement"/>
    <property type="evidence" value="ECO:0007669"/>
    <property type="project" value="InterPro"/>
</dbReference>
<evidence type="ECO:0000256" key="6">
    <source>
        <dbReference type="ARBA" id="ARBA00034488"/>
    </source>
</evidence>
<dbReference type="STRING" id="3218.A0A2K1J752"/>
<dbReference type="OrthoDB" id="3176171at2759"/>
<dbReference type="Gramene" id="Pp3c16_4640V3.1">
    <property type="protein sequence ID" value="Pp3c16_4640V3.1"/>
    <property type="gene ID" value="Pp3c16_4640"/>
</dbReference>
<dbReference type="InterPro" id="IPR001752">
    <property type="entry name" value="Kinesin_motor_dom"/>
</dbReference>
<dbReference type="PROSITE" id="PS50067">
    <property type="entry name" value="KINESIN_MOTOR_2"/>
    <property type="match status" value="1"/>
</dbReference>
<keyword evidence="3 7" id="KW-0067">ATP-binding</keyword>
<keyword evidence="1" id="KW-0493">Microtubule</keyword>
<dbReference type="AlphaFoldDB" id="A0A2K1J752"/>
<comment type="similarity">
    <text evidence="6">Belongs to the TRAFAC class myosin-kinesin ATPase superfamily. Kinesin family. KIN-12 subfamily.</text>
</comment>
<dbReference type="Proteomes" id="UP000006727">
    <property type="component" value="Chromosome 16"/>
</dbReference>
<dbReference type="KEGG" id="ppp:112293778"/>
<evidence type="ECO:0000256" key="1">
    <source>
        <dbReference type="ARBA" id="ARBA00022701"/>
    </source>
</evidence>
<dbReference type="GeneID" id="112293778"/>
<dbReference type="SUPFAM" id="SSF52540">
    <property type="entry name" value="P-loop containing nucleoside triphosphate hydrolases"/>
    <property type="match status" value="1"/>
</dbReference>
<dbReference type="EnsemblPlants" id="Pp3c16_4640V3.2">
    <property type="protein sequence ID" value="Pp3c16_4640V3.2"/>
    <property type="gene ID" value="Pp3c16_4640"/>
</dbReference>
<dbReference type="GO" id="GO:0005874">
    <property type="term" value="C:microtubule"/>
    <property type="evidence" value="ECO:0007669"/>
    <property type="project" value="UniProtKB-KW"/>
</dbReference>
<feature type="region of interest" description="Disordered" evidence="9">
    <location>
        <begin position="84"/>
        <end position="114"/>
    </location>
</feature>
<keyword evidence="2 7" id="KW-0547">Nucleotide-binding</keyword>
<gene>
    <name evidence="12" type="primary">LOC112293778</name>
    <name evidence="11" type="ORF">PHYPA_020464</name>
</gene>
<keyword evidence="4 8" id="KW-0175">Coiled coil</keyword>
<feature type="domain" description="Kinesin motor" evidence="10">
    <location>
        <begin position="149"/>
        <end position="486"/>
    </location>
</feature>
<evidence type="ECO:0000256" key="7">
    <source>
        <dbReference type="PROSITE-ProRule" id="PRU00283"/>
    </source>
</evidence>
<dbReference type="PRINTS" id="PR00380">
    <property type="entry name" value="KINESINHEAVY"/>
</dbReference>
<feature type="region of interest" description="Disordered" evidence="9">
    <location>
        <begin position="1"/>
        <end position="69"/>
    </location>
</feature>
<dbReference type="PROSITE" id="PS00411">
    <property type="entry name" value="KINESIN_MOTOR_1"/>
    <property type="match status" value="1"/>
</dbReference>
<dbReference type="InterPro" id="IPR019821">
    <property type="entry name" value="Kinesin_motor_CS"/>
</dbReference>
<dbReference type="Pfam" id="PF00225">
    <property type="entry name" value="Kinesin"/>
    <property type="match status" value="1"/>
</dbReference>
<dbReference type="GO" id="GO:0005524">
    <property type="term" value="F:ATP binding"/>
    <property type="evidence" value="ECO:0007669"/>
    <property type="project" value="UniProtKB-UniRule"/>
</dbReference>
<evidence type="ECO:0000256" key="8">
    <source>
        <dbReference type="SAM" id="Coils"/>
    </source>
</evidence>
<dbReference type="GO" id="GO:0003777">
    <property type="term" value="F:microtubule motor activity"/>
    <property type="evidence" value="ECO:0007669"/>
    <property type="project" value="InterPro"/>
</dbReference>
<evidence type="ECO:0000313" key="11">
    <source>
        <dbReference type="EMBL" id="PNR37356.1"/>
    </source>
</evidence>
<sequence>MTIIAETARTFKSAHGPSSSNFVGRRPPSTMGAGSLKHHPRDSGLELNNQFSDTASSASSTCSDPSIPSCASTSLCSGFTTSCKTGSDSDSASSTPRTTPSKVISCQEKPGQANSTAKILKNSNPLKDPHRNVSTFELQEDPEFWNDHNVQVLVRTRPVSSSEASGHCFGRCVRQDGPHTITWLGQPQTRFSFDHVAGESITQEDLFRVAGAPMVENCMRGFNSCMFAYGQTGSGKTYTMLGDIHDLGYRPSPQRGMAPRVFEYLFSRIQQEEKLRELEQLKFSCKCSFLEIHNEHITDLLNPTSTNLQIREDIKTGVYVENLKQIEVKTVHDVVQLLIQGASHRKVAATNMNSESSRSHSVFSCTVESRWQSDSLSKVRVGRLHLVDLAGSERQSSSGAEGDRLKEAANINKSLSTLGLVIMTLVDIAHGKQRHVPYRDSKLTFLLQDSLGGNSKTTIIATISPANGSALETMSTLKFAQRAKLIKNNAHINEDSSGDVNALRREIQQLKEELKHLKCQNVSAILPLENDHPHVASSSPTPGIGSNNLLHKIRTIEATLSAALRREHQAQLEAKRYAAIIDQLHTLMQQRDQNTQNGRLILRFRDEKIRRLEAVVGGQLPVDNYLIEENKRLVQELELVRAQVERNPELTRSATDNIRLLEQVRGFQVFYEQGERESMITDIANLRDQLLDTTRTKLALEQGALALSSAQASKYRKELEICCNDLSTCLEINSTLTRQVEQLTSQVAQLSARCQEQQQDLDFLKTQPVGCLEELELERSVHLQIIEDLKTQLHVQQKEREESKRNATEDDIKNVVQDKHTVHHVQAEDQTQVQRKVVVNPEPEPYVEDFATVLDSLFDEDIEQLSVFDVKQAAMETEFETFSELMRAKESLLDEDLEKIDVSTKRQSLETEFEAYSGILDKNKSCFSEKFIDRDVSAETLEMASRTELFTELMEGEEKLLRDSLEQLNINADVVSLPEIHKPSRSEFLVNGVHEDLVLIPKPENLRCSSFLY</sequence>
<protein>
    <recommendedName>
        <fullName evidence="10">Kinesin motor domain-containing protein</fullName>
    </recommendedName>
</protein>
<dbReference type="Gramene" id="Pp3c16_4640V3.2">
    <property type="protein sequence ID" value="Pp3c16_4640V3.2"/>
    <property type="gene ID" value="Pp3c16_4640"/>
</dbReference>
<dbReference type="InterPro" id="IPR036961">
    <property type="entry name" value="Kinesin_motor_dom_sf"/>
</dbReference>
<organism evidence="11">
    <name type="scientific">Physcomitrium patens</name>
    <name type="common">Spreading-leaved earth moss</name>
    <name type="synonym">Physcomitrella patens</name>
    <dbReference type="NCBI Taxonomy" id="3218"/>
    <lineage>
        <taxon>Eukaryota</taxon>
        <taxon>Viridiplantae</taxon>
        <taxon>Streptophyta</taxon>
        <taxon>Embryophyta</taxon>
        <taxon>Bryophyta</taxon>
        <taxon>Bryophytina</taxon>
        <taxon>Bryopsida</taxon>
        <taxon>Funariidae</taxon>
        <taxon>Funariales</taxon>
        <taxon>Funariaceae</taxon>
        <taxon>Physcomitrium</taxon>
    </lineage>
</organism>
<dbReference type="FunCoup" id="A0A2K1J752">
    <property type="interactions" value="503"/>
</dbReference>
<evidence type="ECO:0000256" key="9">
    <source>
        <dbReference type="SAM" id="MobiDB-lite"/>
    </source>
</evidence>
<dbReference type="EnsemblPlants" id="Pp3c16_4640V3.1">
    <property type="protein sequence ID" value="Pp3c16_4640V3.1"/>
    <property type="gene ID" value="Pp3c16_4640"/>
</dbReference>
<evidence type="ECO:0000313" key="13">
    <source>
        <dbReference type="Proteomes" id="UP000006727"/>
    </source>
</evidence>
<dbReference type="EMBL" id="ABEU02000016">
    <property type="protein sequence ID" value="PNR37356.1"/>
    <property type="molecule type" value="Genomic_DNA"/>
</dbReference>
<dbReference type="SMART" id="SM00129">
    <property type="entry name" value="KISc"/>
    <property type="match status" value="1"/>
</dbReference>
<dbReference type="InterPro" id="IPR044986">
    <property type="entry name" value="KIF15/KIN-12"/>
</dbReference>
<proteinExistence type="inferred from homology"/>
<feature type="coiled-coil region" evidence="8">
    <location>
        <begin position="733"/>
        <end position="818"/>
    </location>
</feature>
<dbReference type="OMA" id="NNAHINE"/>
<reference evidence="11 13" key="2">
    <citation type="journal article" date="2018" name="Plant J.">
        <title>The Physcomitrella patens chromosome-scale assembly reveals moss genome structure and evolution.</title>
        <authorList>
            <person name="Lang D."/>
            <person name="Ullrich K.K."/>
            <person name="Murat F."/>
            <person name="Fuchs J."/>
            <person name="Jenkins J."/>
            <person name="Haas F.B."/>
            <person name="Piednoel M."/>
            <person name="Gundlach H."/>
            <person name="Van Bel M."/>
            <person name="Meyberg R."/>
            <person name="Vives C."/>
            <person name="Morata J."/>
            <person name="Symeonidi A."/>
            <person name="Hiss M."/>
            <person name="Muchero W."/>
            <person name="Kamisugi Y."/>
            <person name="Saleh O."/>
            <person name="Blanc G."/>
            <person name="Decker E.L."/>
            <person name="van Gessel N."/>
            <person name="Grimwood J."/>
            <person name="Hayes R.D."/>
            <person name="Graham S.W."/>
            <person name="Gunter L.E."/>
            <person name="McDaniel S.F."/>
            <person name="Hoernstein S.N.W."/>
            <person name="Larsson A."/>
            <person name="Li F.W."/>
            <person name="Perroud P.F."/>
            <person name="Phillips J."/>
            <person name="Ranjan P."/>
            <person name="Rokshar D.S."/>
            <person name="Rothfels C.J."/>
            <person name="Schneider L."/>
            <person name="Shu S."/>
            <person name="Stevenson D.W."/>
            <person name="Thummler F."/>
            <person name="Tillich M."/>
            <person name="Villarreal Aguilar J.C."/>
            <person name="Widiez T."/>
            <person name="Wong G.K."/>
            <person name="Wymore A."/>
            <person name="Zhang Y."/>
            <person name="Zimmer A.D."/>
            <person name="Quatrano R.S."/>
            <person name="Mayer K.F.X."/>
            <person name="Goodstein D."/>
            <person name="Casacuberta J.M."/>
            <person name="Vandepoele K."/>
            <person name="Reski R."/>
            <person name="Cuming A.C."/>
            <person name="Tuskan G.A."/>
            <person name="Maumus F."/>
            <person name="Salse J."/>
            <person name="Schmutz J."/>
            <person name="Rensing S.A."/>
        </authorList>
    </citation>
    <scope>NUCLEOTIDE SEQUENCE [LARGE SCALE GENOMIC DNA]</scope>
    <source>
        <strain evidence="12 13">cv. Gransden 2004</strain>
    </source>
</reference>
<keyword evidence="13" id="KW-1185">Reference proteome</keyword>
<evidence type="ECO:0000313" key="12">
    <source>
        <dbReference type="EnsemblPlants" id="Pp3c16_4640V3.1"/>
    </source>
</evidence>
<evidence type="ECO:0000256" key="3">
    <source>
        <dbReference type="ARBA" id="ARBA00022840"/>
    </source>
</evidence>
<feature type="binding site" evidence="7">
    <location>
        <begin position="230"/>
        <end position="237"/>
    </location>
    <ligand>
        <name>ATP</name>
        <dbReference type="ChEBI" id="CHEBI:30616"/>
    </ligand>
</feature>
<dbReference type="FunFam" id="3.40.850.10:FF:000033">
    <property type="entry name" value="Kinesin-like protein KIN-12E"/>
    <property type="match status" value="1"/>
</dbReference>
<feature type="coiled-coil region" evidence="8">
    <location>
        <begin position="493"/>
        <end position="520"/>
    </location>
</feature>
<feature type="compositionally biased region" description="Polar residues" evidence="9">
    <location>
        <begin position="84"/>
        <end position="104"/>
    </location>
</feature>
<dbReference type="PaxDb" id="3218-PP1S15_488V6.2"/>
<dbReference type="InterPro" id="IPR027417">
    <property type="entry name" value="P-loop_NTPase"/>
</dbReference>
<keyword evidence="5 7" id="KW-0505">Motor protein</keyword>
<evidence type="ECO:0000256" key="2">
    <source>
        <dbReference type="ARBA" id="ARBA00022741"/>
    </source>
</evidence>
<feature type="compositionally biased region" description="Low complexity" evidence="9">
    <location>
        <begin position="52"/>
        <end position="69"/>
    </location>
</feature>
<dbReference type="Gene3D" id="3.40.850.10">
    <property type="entry name" value="Kinesin motor domain"/>
    <property type="match status" value="1"/>
</dbReference>
<reference evidence="11 13" key="1">
    <citation type="journal article" date="2008" name="Science">
        <title>The Physcomitrella genome reveals evolutionary insights into the conquest of land by plants.</title>
        <authorList>
            <person name="Rensing S."/>
            <person name="Lang D."/>
            <person name="Zimmer A."/>
            <person name="Terry A."/>
            <person name="Salamov A."/>
            <person name="Shapiro H."/>
            <person name="Nishiyama T."/>
            <person name="Perroud P.-F."/>
            <person name="Lindquist E."/>
            <person name="Kamisugi Y."/>
            <person name="Tanahashi T."/>
            <person name="Sakakibara K."/>
            <person name="Fujita T."/>
            <person name="Oishi K."/>
            <person name="Shin-I T."/>
            <person name="Kuroki Y."/>
            <person name="Toyoda A."/>
            <person name="Suzuki Y."/>
            <person name="Hashimoto A."/>
            <person name="Yamaguchi K."/>
            <person name="Sugano A."/>
            <person name="Kohara Y."/>
            <person name="Fujiyama A."/>
            <person name="Anterola A."/>
            <person name="Aoki S."/>
            <person name="Ashton N."/>
            <person name="Barbazuk W.B."/>
            <person name="Barker E."/>
            <person name="Bennetzen J."/>
            <person name="Bezanilla M."/>
            <person name="Blankenship R."/>
            <person name="Cho S.H."/>
            <person name="Dutcher S."/>
            <person name="Estelle M."/>
            <person name="Fawcett J.A."/>
            <person name="Gundlach H."/>
            <person name="Hanada K."/>
            <person name="Heyl A."/>
            <person name="Hicks K.A."/>
            <person name="Hugh J."/>
            <person name="Lohr M."/>
            <person name="Mayer K."/>
            <person name="Melkozernov A."/>
            <person name="Murata T."/>
            <person name="Nelson D."/>
            <person name="Pils B."/>
            <person name="Prigge M."/>
            <person name="Reiss B."/>
            <person name="Renner T."/>
            <person name="Rombauts S."/>
            <person name="Rushton P."/>
            <person name="Sanderfoot A."/>
            <person name="Schween G."/>
            <person name="Shiu S.-H."/>
            <person name="Stueber K."/>
            <person name="Theodoulou F.L."/>
            <person name="Tu H."/>
            <person name="Van de Peer Y."/>
            <person name="Verrier P.J."/>
            <person name="Waters E."/>
            <person name="Wood A."/>
            <person name="Yang L."/>
            <person name="Cove D."/>
            <person name="Cuming A."/>
            <person name="Hasebe M."/>
            <person name="Lucas S."/>
            <person name="Mishler D.B."/>
            <person name="Reski R."/>
            <person name="Grigoriev I."/>
            <person name="Quatrano R.S."/>
            <person name="Boore J.L."/>
        </authorList>
    </citation>
    <scope>NUCLEOTIDE SEQUENCE [LARGE SCALE GENOMIC DNA]</scope>
    <source>
        <strain evidence="12 13">cv. Gransden 2004</strain>
    </source>
</reference>
<evidence type="ECO:0000259" key="10">
    <source>
        <dbReference type="PROSITE" id="PS50067"/>
    </source>
</evidence>
<dbReference type="RefSeq" id="XP_024399368.1">
    <property type="nucleotide sequence ID" value="XM_024543600.2"/>
</dbReference>
<dbReference type="PANTHER" id="PTHR37739">
    <property type="entry name" value="KINESIN-LIKE PROTEIN KIN-12D"/>
    <property type="match status" value="1"/>
</dbReference>
<reference evidence="12" key="3">
    <citation type="submission" date="2020-12" db="UniProtKB">
        <authorList>
            <consortium name="EnsemblPlants"/>
        </authorList>
    </citation>
    <scope>IDENTIFICATION</scope>
</reference>
<accession>A0A2K1J752</accession>
<dbReference type="PANTHER" id="PTHR37739:SF8">
    <property type="entry name" value="KINESIN-LIKE PROTEIN KIN-12D"/>
    <property type="match status" value="1"/>
</dbReference>
<dbReference type="GO" id="GO:0008017">
    <property type="term" value="F:microtubule binding"/>
    <property type="evidence" value="ECO:0007669"/>
    <property type="project" value="InterPro"/>
</dbReference>